<dbReference type="Proteomes" id="UP001202052">
    <property type="component" value="Unassembled WGS sequence"/>
</dbReference>
<feature type="transmembrane region" description="Helical" evidence="1">
    <location>
        <begin position="89"/>
        <end position="109"/>
    </location>
</feature>
<feature type="transmembrane region" description="Helical" evidence="1">
    <location>
        <begin position="32"/>
        <end position="52"/>
    </location>
</feature>
<feature type="transmembrane region" description="Helical" evidence="1">
    <location>
        <begin position="64"/>
        <end position="83"/>
    </location>
</feature>
<organism evidence="2 3">
    <name type="scientific">Streptomyces lavenduligriseus</name>
    <dbReference type="NCBI Taxonomy" id="67315"/>
    <lineage>
        <taxon>Bacteria</taxon>
        <taxon>Bacillati</taxon>
        <taxon>Actinomycetota</taxon>
        <taxon>Actinomycetes</taxon>
        <taxon>Kitasatosporales</taxon>
        <taxon>Streptomycetaceae</taxon>
        <taxon>Streptomyces</taxon>
    </lineage>
</organism>
<keyword evidence="1" id="KW-1133">Transmembrane helix</keyword>
<protein>
    <submittedName>
        <fullName evidence="2">DUF308 domain-containing protein</fullName>
    </submittedName>
</protein>
<dbReference type="RefSeq" id="WP_249457721.1">
    <property type="nucleotide sequence ID" value="NZ_JAMCCK010000009.1"/>
</dbReference>
<evidence type="ECO:0000256" key="1">
    <source>
        <dbReference type="SAM" id="Phobius"/>
    </source>
</evidence>
<dbReference type="EMBL" id="JAMCCK010000009">
    <property type="protein sequence ID" value="MCL3993115.1"/>
    <property type="molecule type" value="Genomic_DNA"/>
</dbReference>
<keyword evidence="3" id="KW-1185">Reference proteome</keyword>
<dbReference type="PANTHER" id="PTHR34989:SF1">
    <property type="entry name" value="PROTEIN HDED"/>
    <property type="match status" value="1"/>
</dbReference>
<proteinExistence type="predicted"/>
<comment type="caution">
    <text evidence="2">The sequence shown here is derived from an EMBL/GenBank/DDBJ whole genome shotgun (WGS) entry which is preliminary data.</text>
</comment>
<dbReference type="PANTHER" id="PTHR34989">
    <property type="entry name" value="PROTEIN HDED"/>
    <property type="match status" value="1"/>
</dbReference>
<evidence type="ECO:0000313" key="3">
    <source>
        <dbReference type="Proteomes" id="UP001202052"/>
    </source>
</evidence>
<gene>
    <name evidence="2" type="ORF">M4438_06195</name>
</gene>
<feature type="transmembrane region" description="Helical" evidence="1">
    <location>
        <begin position="7"/>
        <end position="26"/>
    </location>
</feature>
<evidence type="ECO:0000313" key="2">
    <source>
        <dbReference type="EMBL" id="MCL3993115.1"/>
    </source>
</evidence>
<keyword evidence="1" id="KW-0812">Transmembrane</keyword>
<accession>A0ABT0NNY2</accession>
<dbReference type="InterPro" id="IPR005325">
    <property type="entry name" value="DUF308_memb"/>
</dbReference>
<sequence length="192" mass="19887">MRRQLMGMLVARGSVALLFGVVALVWPGVTALALALLFGLYALGDGLALLTGSCRREGDATHRAAHAAGGVLGIAAGLVAIAWPGVTALALGTLIGAWAVTTGVAEIWAAVRFRRELRHEWALFLTGAASVVAGVLLWARPDVGATVVAQVIGGYALLTGALVLSAAHRLRGETPAARPAHRARHAHHPRRV</sequence>
<feature type="transmembrane region" description="Helical" evidence="1">
    <location>
        <begin position="145"/>
        <end position="164"/>
    </location>
</feature>
<dbReference type="InterPro" id="IPR052712">
    <property type="entry name" value="Acid_resist_chaperone_HdeD"/>
</dbReference>
<keyword evidence="1" id="KW-0472">Membrane</keyword>
<dbReference type="Pfam" id="PF03729">
    <property type="entry name" value="DUF308"/>
    <property type="match status" value="2"/>
</dbReference>
<name>A0ABT0NNY2_9ACTN</name>
<feature type="transmembrane region" description="Helical" evidence="1">
    <location>
        <begin position="121"/>
        <end position="139"/>
    </location>
</feature>
<reference evidence="2 3" key="1">
    <citation type="submission" date="2022-05" db="EMBL/GenBank/DDBJ databases">
        <title>Genome Resource of Streptomyces lavenduligriseus GA1-1, a Strain with Broad-Spectrum Antifungal Activity against Phytopathogenic Fungi.</title>
        <authorList>
            <person name="Qi D."/>
        </authorList>
    </citation>
    <scope>NUCLEOTIDE SEQUENCE [LARGE SCALE GENOMIC DNA]</scope>
    <source>
        <strain evidence="2 3">GA1-1</strain>
    </source>
</reference>